<organism evidence="1 2">
    <name type="scientific">Artemisia annua</name>
    <name type="common">Sweet wormwood</name>
    <dbReference type="NCBI Taxonomy" id="35608"/>
    <lineage>
        <taxon>Eukaryota</taxon>
        <taxon>Viridiplantae</taxon>
        <taxon>Streptophyta</taxon>
        <taxon>Embryophyta</taxon>
        <taxon>Tracheophyta</taxon>
        <taxon>Spermatophyta</taxon>
        <taxon>Magnoliopsida</taxon>
        <taxon>eudicotyledons</taxon>
        <taxon>Gunneridae</taxon>
        <taxon>Pentapetalae</taxon>
        <taxon>asterids</taxon>
        <taxon>campanulids</taxon>
        <taxon>Asterales</taxon>
        <taxon>Asteraceae</taxon>
        <taxon>Asteroideae</taxon>
        <taxon>Anthemideae</taxon>
        <taxon>Artemisiinae</taxon>
        <taxon>Artemisia</taxon>
    </lineage>
</organism>
<dbReference type="Proteomes" id="UP000245207">
    <property type="component" value="Unassembled WGS sequence"/>
</dbReference>
<proteinExistence type="predicted"/>
<name>A0A2U1P810_ARTAN</name>
<dbReference type="STRING" id="35608.A0A2U1P810"/>
<sequence>MKREGRQHGVVRTYPILSPPLSQKRNVKKTVDSAVVTGLFTKVSKRPTNQSKFTGKCGTARCNECHIHPATKSKDKAKGTMKVRSIEGSDPEMISCGAGASATRALANVKGTKNLMGPCKWLISSLWICVLLIKVADVSAARVIADHRARDRSNHDNGDKYSCVWEKDVTVMNGYSTLGWTFSD</sequence>
<dbReference type="OrthoDB" id="663108at2759"/>
<reference evidence="1 2" key="1">
    <citation type="journal article" date="2018" name="Mol. Plant">
        <title>The genome of Artemisia annua provides insight into the evolution of Asteraceae family and artemisinin biosynthesis.</title>
        <authorList>
            <person name="Shen Q."/>
            <person name="Zhang L."/>
            <person name="Liao Z."/>
            <person name="Wang S."/>
            <person name="Yan T."/>
            <person name="Shi P."/>
            <person name="Liu M."/>
            <person name="Fu X."/>
            <person name="Pan Q."/>
            <person name="Wang Y."/>
            <person name="Lv Z."/>
            <person name="Lu X."/>
            <person name="Zhang F."/>
            <person name="Jiang W."/>
            <person name="Ma Y."/>
            <person name="Chen M."/>
            <person name="Hao X."/>
            <person name="Li L."/>
            <person name="Tang Y."/>
            <person name="Lv G."/>
            <person name="Zhou Y."/>
            <person name="Sun X."/>
            <person name="Brodelius P.E."/>
            <person name="Rose J.K.C."/>
            <person name="Tang K."/>
        </authorList>
    </citation>
    <scope>NUCLEOTIDE SEQUENCE [LARGE SCALE GENOMIC DNA]</scope>
    <source>
        <strain evidence="2">cv. Huhao1</strain>
        <tissue evidence="1">Leaf</tissue>
    </source>
</reference>
<gene>
    <name evidence="1" type="ORF">CTI12_AA182340</name>
</gene>
<evidence type="ECO:0000313" key="1">
    <source>
        <dbReference type="EMBL" id="PWA81881.1"/>
    </source>
</evidence>
<comment type="caution">
    <text evidence="1">The sequence shown here is derived from an EMBL/GenBank/DDBJ whole genome shotgun (WGS) entry which is preliminary data.</text>
</comment>
<dbReference type="AlphaFoldDB" id="A0A2U1P810"/>
<dbReference type="PANTHER" id="PTHR34278:SF1">
    <property type="entry name" value="PROTEIN THI031, PUTATIVE-RELATED"/>
    <property type="match status" value="1"/>
</dbReference>
<evidence type="ECO:0000313" key="2">
    <source>
        <dbReference type="Proteomes" id="UP000245207"/>
    </source>
</evidence>
<accession>A0A2U1P810</accession>
<protein>
    <submittedName>
        <fullName evidence="1">Uncharacterized protein</fullName>
    </submittedName>
</protein>
<dbReference type="PANTHER" id="PTHR34278">
    <property type="entry name" value="PROTEIN THI031, PUTATIVE-RELATED"/>
    <property type="match status" value="1"/>
</dbReference>
<dbReference type="EMBL" id="PKPP01001539">
    <property type="protein sequence ID" value="PWA81881.1"/>
    <property type="molecule type" value="Genomic_DNA"/>
</dbReference>
<keyword evidence="2" id="KW-1185">Reference proteome</keyword>